<keyword evidence="3" id="KW-0472">Membrane</keyword>
<gene>
    <name evidence="5" type="ORF">PSON_ATCC_30995.1.T0790024</name>
</gene>
<dbReference type="PANTHER" id="PTHR12174">
    <property type="entry name" value="SIGNAL PEPTIDE PEPTIDASE"/>
    <property type="match status" value="1"/>
</dbReference>
<evidence type="ECO:0000313" key="5">
    <source>
        <dbReference type="EMBL" id="CAD8102914.1"/>
    </source>
</evidence>
<evidence type="ECO:0000256" key="2">
    <source>
        <dbReference type="ARBA" id="ARBA00022824"/>
    </source>
</evidence>
<protein>
    <recommendedName>
        <fullName evidence="7">Transmembrane protein</fullName>
    </recommendedName>
</protein>
<organism evidence="5 6">
    <name type="scientific">Paramecium sonneborni</name>
    <dbReference type="NCBI Taxonomy" id="65129"/>
    <lineage>
        <taxon>Eukaryota</taxon>
        <taxon>Sar</taxon>
        <taxon>Alveolata</taxon>
        <taxon>Ciliophora</taxon>
        <taxon>Intramacronucleata</taxon>
        <taxon>Oligohymenophorea</taxon>
        <taxon>Peniculida</taxon>
        <taxon>Parameciidae</taxon>
        <taxon>Paramecium</taxon>
    </lineage>
</organism>
<accession>A0A8S1PIQ5</accession>
<dbReference type="OrthoDB" id="294404at2759"/>
<sequence>MIFFLFIISIDYFYAIRNIEITLGPLTQQSTTYVIYQDEQLNQQFNLQQTCWSNCSPLDLLYIKSNVNQKIAFTPLNIINTGDRDLVIDSIGLTTQKGQTLKISLNNTNNILVKKNEIGIINIQYICENKLTKENYWAVIDITLKIQKEQLKFSYQYICDPNFHPKRFDWSYLILIVIMSTFVLILSRQQKLSAFKITYYDNQNNKNVVVFQGFHLGLKSAVFYNFIFSIGLISAYIFEKKVEDFEENLVRFFCLIFGFILISEIFYKIRFLKIKIIFFLRACDIIGVLMSILTLHLYVENNEPWIISNMLTIFLVGSSIKLFKITSLKNGITFFVPCIIMDILFSIFGSLYVRYEWDSLIMKYFNTPLTAQFPYFYPIYKKKCGWLSITSILFPAFFLAYAHRFDRYKDSIIYRLISYIGLLVGLSLWFTFSSLYSIPLPVSSFTLFPTIGICAIIAFQRNEIKIMWNGDFYDQVLLNPWRHQIEPKERQSIHIIGQDIELPNLLKQEQLNQQLLRLSKGQVKFDNELFKGLQD</sequence>
<dbReference type="GO" id="GO:0042500">
    <property type="term" value="F:aspartic endopeptidase activity, intramembrane cleaving"/>
    <property type="evidence" value="ECO:0007669"/>
    <property type="project" value="InterPro"/>
</dbReference>
<reference evidence="5" key="1">
    <citation type="submission" date="2021-01" db="EMBL/GenBank/DDBJ databases">
        <authorList>
            <consortium name="Genoscope - CEA"/>
            <person name="William W."/>
        </authorList>
    </citation>
    <scope>NUCLEOTIDE SEQUENCE</scope>
</reference>
<feature type="transmembrane region" description="Helical" evidence="3">
    <location>
        <begin position="385"/>
        <end position="401"/>
    </location>
</feature>
<keyword evidence="2" id="KW-0256">Endoplasmic reticulum</keyword>
<comment type="caution">
    <text evidence="5">The sequence shown here is derived from an EMBL/GenBank/DDBJ whole genome shotgun (WGS) entry which is preliminary data.</text>
</comment>
<evidence type="ECO:0000313" key="6">
    <source>
        <dbReference type="Proteomes" id="UP000692954"/>
    </source>
</evidence>
<dbReference type="GO" id="GO:0098553">
    <property type="term" value="C:lumenal side of endoplasmic reticulum membrane"/>
    <property type="evidence" value="ECO:0007669"/>
    <property type="project" value="TreeGrafter"/>
</dbReference>
<dbReference type="EMBL" id="CAJJDN010000079">
    <property type="protein sequence ID" value="CAD8102914.1"/>
    <property type="molecule type" value="Genomic_DNA"/>
</dbReference>
<dbReference type="Proteomes" id="UP000692954">
    <property type="component" value="Unassembled WGS sequence"/>
</dbReference>
<dbReference type="Pfam" id="PF04258">
    <property type="entry name" value="Peptidase_A22B"/>
    <property type="match status" value="1"/>
</dbReference>
<dbReference type="GO" id="GO:0033619">
    <property type="term" value="P:membrane protein proteolysis"/>
    <property type="evidence" value="ECO:0007669"/>
    <property type="project" value="TreeGrafter"/>
</dbReference>
<keyword evidence="3" id="KW-0812">Transmembrane</keyword>
<evidence type="ECO:0000256" key="1">
    <source>
        <dbReference type="ARBA" id="ARBA00004477"/>
    </source>
</evidence>
<name>A0A8S1PIQ5_9CILI</name>
<keyword evidence="6" id="KW-1185">Reference proteome</keyword>
<keyword evidence="4" id="KW-0732">Signal</keyword>
<comment type="subcellular location">
    <subcellularLocation>
        <location evidence="1">Endoplasmic reticulum membrane</location>
        <topology evidence="1">Multi-pass membrane protein</topology>
    </subcellularLocation>
</comment>
<evidence type="ECO:0000256" key="3">
    <source>
        <dbReference type="SAM" id="Phobius"/>
    </source>
</evidence>
<dbReference type="AlphaFoldDB" id="A0A8S1PIQ5"/>
<feature type="transmembrane region" description="Helical" evidence="3">
    <location>
        <begin position="438"/>
        <end position="459"/>
    </location>
</feature>
<dbReference type="GO" id="GO:0006465">
    <property type="term" value="P:signal peptide processing"/>
    <property type="evidence" value="ECO:0007669"/>
    <property type="project" value="TreeGrafter"/>
</dbReference>
<feature type="transmembrane region" description="Helical" evidence="3">
    <location>
        <begin position="305"/>
        <end position="323"/>
    </location>
</feature>
<keyword evidence="3" id="KW-1133">Transmembrane helix</keyword>
<proteinExistence type="predicted"/>
<feature type="transmembrane region" description="Helical" evidence="3">
    <location>
        <begin position="170"/>
        <end position="187"/>
    </location>
</feature>
<feature type="transmembrane region" description="Helical" evidence="3">
    <location>
        <begin position="221"/>
        <end position="238"/>
    </location>
</feature>
<dbReference type="PANTHER" id="PTHR12174:SF23">
    <property type="entry name" value="MINOR HISTOCOMPATIBILITY ANTIGEN H13"/>
    <property type="match status" value="1"/>
</dbReference>
<dbReference type="GO" id="GO:0098554">
    <property type="term" value="C:cytoplasmic side of endoplasmic reticulum membrane"/>
    <property type="evidence" value="ECO:0007669"/>
    <property type="project" value="TreeGrafter"/>
</dbReference>
<feature type="chain" id="PRO_5035832549" description="Transmembrane protein" evidence="4">
    <location>
        <begin position="16"/>
        <end position="535"/>
    </location>
</feature>
<evidence type="ECO:0000256" key="4">
    <source>
        <dbReference type="SAM" id="SignalP"/>
    </source>
</evidence>
<feature type="transmembrane region" description="Helical" evidence="3">
    <location>
        <begin position="279"/>
        <end position="299"/>
    </location>
</feature>
<dbReference type="InterPro" id="IPR007369">
    <property type="entry name" value="Peptidase_A22B_SPP"/>
</dbReference>
<feature type="transmembrane region" description="Helical" evidence="3">
    <location>
        <begin position="413"/>
        <end position="432"/>
    </location>
</feature>
<feature type="transmembrane region" description="Helical" evidence="3">
    <location>
        <begin position="250"/>
        <end position="267"/>
    </location>
</feature>
<feature type="transmembrane region" description="Helical" evidence="3">
    <location>
        <begin position="332"/>
        <end position="353"/>
    </location>
</feature>
<feature type="signal peptide" evidence="4">
    <location>
        <begin position="1"/>
        <end position="15"/>
    </location>
</feature>
<evidence type="ECO:0008006" key="7">
    <source>
        <dbReference type="Google" id="ProtNLM"/>
    </source>
</evidence>